<dbReference type="SUPFAM" id="SSF54001">
    <property type="entry name" value="Cysteine proteinases"/>
    <property type="match status" value="1"/>
</dbReference>
<dbReference type="WBParaSite" id="GPLIN_001258700">
    <property type="protein sequence ID" value="GPLIN_001258700"/>
    <property type="gene ID" value="GPLIN_001258700"/>
</dbReference>
<evidence type="ECO:0000313" key="1">
    <source>
        <dbReference type="Proteomes" id="UP000050741"/>
    </source>
</evidence>
<reference evidence="1" key="2">
    <citation type="submission" date="2014-05" db="EMBL/GenBank/DDBJ databases">
        <title>The genome and life-stage specific transcriptomes of Globodera pallida elucidate key aspects of plant parasitism by a cyst nematode.</title>
        <authorList>
            <person name="Cotton J.A."/>
            <person name="Lilley C.J."/>
            <person name="Jones L.M."/>
            <person name="Kikuchi T."/>
            <person name="Reid A.J."/>
            <person name="Thorpe P."/>
            <person name="Tsai I.J."/>
            <person name="Beasley H."/>
            <person name="Blok V."/>
            <person name="Cock P.J.A."/>
            <person name="Van den Akker S.E."/>
            <person name="Holroyd N."/>
            <person name="Hunt M."/>
            <person name="Mantelin S."/>
            <person name="Naghra H."/>
            <person name="Pain A."/>
            <person name="Palomares-Rius J.E."/>
            <person name="Zarowiecki M."/>
            <person name="Berriman M."/>
            <person name="Jones J.T."/>
            <person name="Urwin P.E."/>
        </authorList>
    </citation>
    <scope>NUCLEOTIDE SEQUENCE [LARGE SCALE GENOMIC DNA]</scope>
    <source>
        <strain evidence="1">Lindley</strain>
    </source>
</reference>
<proteinExistence type="predicted"/>
<accession>A0A183CI81</accession>
<dbReference type="InterPro" id="IPR038765">
    <property type="entry name" value="Papain-like_cys_pep_sf"/>
</dbReference>
<dbReference type="AlphaFoldDB" id="A0A183CI81"/>
<evidence type="ECO:0000313" key="3">
    <source>
        <dbReference type="WBParaSite" id="GPLIN_001259200"/>
    </source>
</evidence>
<dbReference type="Proteomes" id="UP000050741">
    <property type="component" value="Unassembled WGS sequence"/>
</dbReference>
<evidence type="ECO:0000313" key="2">
    <source>
        <dbReference type="WBParaSite" id="GPLIN_001258700"/>
    </source>
</evidence>
<reference evidence="2 3" key="3">
    <citation type="submission" date="2016-06" db="UniProtKB">
        <authorList>
            <consortium name="WormBaseParasite"/>
        </authorList>
    </citation>
    <scope>IDENTIFICATION</scope>
</reference>
<organism evidence="1 2">
    <name type="scientific">Globodera pallida</name>
    <name type="common">Potato cyst nematode worm</name>
    <name type="synonym">Heterodera pallida</name>
    <dbReference type="NCBI Taxonomy" id="36090"/>
    <lineage>
        <taxon>Eukaryota</taxon>
        <taxon>Metazoa</taxon>
        <taxon>Ecdysozoa</taxon>
        <taxon>Nematoda</taxon>
        <taxon>Chromadorea</taxon>
        <taxon>Rhabditida</taxon>
        <taxon>Tylenchina</taxon>
        <taxon>Tylenchomorpha</taxon>
        <taxon>Tylenchoidea</taxon>
        <taxon>Heteroderidae</taxon>
        <taxon>Heteroderinae</taxon>
        <taxon>Globodera</taxon>
    </lineage>
</organism>
<sequence length="78" mass="9226">MRRRSAWAASNQRRFDLIRFVLAENLGLHSKIKCDNCGTYEVQHKQLTLRKLPIVACFHLKRFEHMNAEFSDKPILNI</sequence>
<name>A0A183CI81_GLOPA</name>
<dbReference type="Gene3D" id="3.90.70.10">
    <property type="entry name" value="Cysteine proteinases"/>
    <property type="match status" value="1"/>
</dbReference>
<keyword evidence="1" id="KW-1185">Reference proteome</keyword>
<reference evidence="1" key="1">
    <citation type="submission" date="2013-12" db="EMBL/GenBank/DDBJ databases">
        <authorList>
            <person name="Aslett M."/>
        </authorList>
    </citation>
    <scope>NUCLEOTIDE SEQUENCE [LARGE SCALE GENOMIC DNA]</scope>
    <source>
        <strain evidence="1">Lindley</strain>
    </source>
</reference>
<protein>
    <submittedName>
        <fullName evidence="2 3">USP domain-containing protein</fullName>
    </submittedName>
</protein>
<dbReference type="WBParaSite" id="GPLIN_001259200">
    <property type="protein sequence ID" value="GPLIN_001259200"/>
    <property type="gene ID" value="GPLIN_001259200"/>
</dbReference>